<proteinExistence type="predicted"/>
<comment type="caution">
    <text evidence="1">The sequence shown here is derived from an EMBL/GenBank/DDBJ whole genome shotgun (WGS) entry which is preliminary data.</text>
</comment>
<reference evidence="1 2" key="1">
    <citation type="journal article" date="2014" name="PLoS Genet.">
        <title>Phylogenetically driven sequencing of extremely halophilic archaea reveals strategies for static and dynamic osmo-response.</title>
        <authorList>
            <person name="Becker E.A."/>
            <person name="Seitzer P.M."/>
            <person name="Tritt A."/>
            <person name="Larsen D."/>
            <person name="Krusor M."/>
            <person name="Yao A.I."/>
            <person name="Wu D."/>
            <person name="Madern D."/>
            <person name="Eisen J.A."/>
            <person name="Darling A.E."/>
            <person name="Facciotti M.T."/>
        </authorList>
    </citation>
    <scope>NUCLEOTIDE SEQUENCE [LARGE SCALE GENOMIC DNA]</scope>
    <source>
        <strain evidence="1 2">JCM 14624</strain>
    </source>
</reference>
<evidence type="ECO:0000313" key="1">
    <source>
        <dbReference type="EMBL" id="ELZ11702.1"/>
    </source>
</evidence>
<dbReference type="InterPro" id="IPR013783">
    <property type="entry name" value="Ig-like_fold"/>
</dbReference>
<name>M0BMI4_9EURY</name>
<dbReference type="Proteomes" id="UP000011560">
    <property type="component" value="Unassembled WGS sequence"/>
</dbReference>
<organism evidence="1 2">
    <name type="scientific">Halovivax asiaticus JCM 14624</name>
    <dbReference type="NCBI Taxonomy" id="1227490"/>
    <lineage>
        <taxon>Archaea</taxon>
        <taxon>Methanobacteriati</taxon>
        <taxon>Methanobacteriota</taxon>
        <taxon>Stenosarchaea group</taxon>
        <taxon>Halobacteria</taxon>
        <taxon>Halobacteriales</taxon>
        <taxon>Natrialbaceae</taxon>
        <taxon>Halovivax</taxon>
    </lineage>
</organism>
<accession>M0BMI4</accession>
<gene>
    <name evidence="1" type="ORF">C479_06592</name>
</gene>
<dbReference type="EMBL" id="AOIQ01000011">
    <property type="protein sequence ID" value="ELZ11702.1"/>
    <property type="molecule type" value="Genomic_DNA"/>
</dbReference>
<sequence>MLRVGDEVMRRRDYLSCIGAAGIGGAGAVGSDRAGGPPLQSIERVGSSEEVTVTLNSAMLFEVAVPDGVDPVDVDWALGDLSGGPLLDLSYATGNATRSARFEESGSYTIRASHDGTTVEWAVTAAEDGRDPPRIDSLSTRPGPDETIGVADSVEIVADALDDAGDLERLVWVEGRNYTVVAVHEIEGESDTTTLSLDEAPHWIQYGYPTVAYPICADGRLGEGATSDGPSVRQPFALELVETNAPVTAGDRFTATVSVANVGDMMMVGPNTQGVRLVVGDEVVDSQSVTLDWNESTTIELGYATYPVERDVTFPIRVACADDAVTREIHVTANDGADD</sequence>
<dbReference type="Gene3D" id="2.60.40.10">
    <property type="entry name" value="Immunoglobulins"/>
    <property type="match status" value="1"/>
</dbReference>
<protein>
    <submittedName>
        <fullName evidence="1">Uncharacterized protein</fullName>
    </submittedName>
</protein>
<keyword evidence="2" id="KW-1185">Reference proteome</keyword>
<evidence type="ECO:0000313" key="2">
    <source>
        <dbReference type="Proteomes" id="UP000011560"/>
    </source>
</evidence>
<dbReference type="AlphaFoldDB" id="M0BMI4"/>